<reference evidence="1 2" key="1">
    <citation type="journal article" date="2019" name="G3 (Bethesda)">
        <title>Sequencing of a Wild Apple (Malus baccata) Genome Unravels the Differences Between Cultivated and Wild Apple Species Regarding Disease Resistance and Cold Tolerance.</title>
        <authorList>
            <person name="Chen X."/>
        </authorList>
    </citation>
    <scope>NUCLEOTIDE SEQUENCE [LARGE SCALE GENOMIC DNA]</scope>
    <source>
        <strain evidence="2">cv. Shandingzi</strain>
        <tissue evidence="1">Leaves</tissue>
    </source>
</reference>
<keyword evidence="2" id="KW-1185">Reference proteome</keyword>
<evidence type="ECO:0000313" key="1">
    <source>
        <dbReference type="EMBL" id="TQD76745.1"/>
    </source>
</evidence>
<proteinExistence type="predicted"/>
<name>A0A540KR86_MALBA</name>
<organism evidence="1 2">
    <name type="scientific">Malus baccata</name>
    <name type="common">Siberian crab apple</name>
    <name type="synonym">Pyrus baccata</name>
    <dbReference type="NCBI Taxonomy" id="106549"/>
    <lineage>
        <taxon>Eukaryota</taxon>
        <taxon>Viridiplantae</taxon>
        <taxon>Streptophyta</taxon>
        <taxon>Embryophyta</taxon>
        <taxon>Tracheophyta</taxon>
        <taxon>Spermatophyta</taxon>
        <taxon>Magnoliopsida</taxon>
        <taxon>eudicotyledons</taxon>
        <taxon>Gunneridae</taxon>
        <taxon>Pentapetalae</taxon>
        <taxon>rosids</taxon>
        <taxon>fabids</taxon>
        <taxon>Rosales</taxon>
        <taxon>Rosaceae</taxon>
        <taxon>Amygdaloideae</taxon>
        <taxon>Maleae</taxon>
        <taxon>Malus</taxon>
    </lineage>
</organism>
<comment type="caution">
    <text evidence="1">The sequence shown here is derived from an EMBL/GenBank/DDBJ whole genome shotgun (WGS) entry which is preliminary data.</text>
</comment>
<dbReference type="STRING" id="106549.A0A540KR86"/>
<dbReference type="Proteomes" id="UP000315295">
    <property type="component" value="Unassembled WGS sequence"/>
</dbReference>
<dbReference type="GO" id="GO:0016592">
    <property type="term" value="C:mediator complex"/>
    <property type="evidence" value="ECO:0007669"/>
    <property type="project" value="InterPro"/>
</dbReference>
<dbReference type="GO" id="GO:2000762">
    <property type="term" value="P:regulation of phenylpropanoid metabolic process"/>
    <property type="evidence" value="ECO:0007669"/>
    <property type="project" value="InterPro"/>
</dbReference>
<protein>
    <submittedName>
        <fullName evidence="1">Uncharacterized protein</fullName>
    </submittedName>
</protein>
<accession>A0A540KR86</accession>
<evidence type="ECO:0000313" key="2">
    <source>
        <dbReference type="Proteomes" id="UP000315295"/>
    </source>
</evidence>
<dbReference type="PANTHER" id="PTHR33739:SF5">
    <property type="entry name" value="MEDIATOR OF RNA POLYMERASE II TRANSCRIPTION SUBUNIT 33A"/>
    <property type="match status" value="1"/>
</dbReference>
<dbReference type="EMBL" id="VIEB01001015">
    <property type="protein sequence ID" value="TQD76745.1"/>
    <property type="molecule type" value="Genomic_DNA"/>
</dbReference>
<dbReference type="PANTHER" id="PTHR33739">
    <property type="entry name" value="OS07G0681500 PROTEIN"/>
    <property type="match status" value="1"/>
</dbReference>
<gene>
    <name evidence="1" type="ORF">C1H46_037734</name>
</gene>
<dbReference type="InterPro" id="IPR039638">
    <property type="entry name" value="MED33A/B"/>
</dbReference>
<dbReference type="AlphaFoldDB" id="A0A540KR86"/>
<sequence length="106" mass="11780">MEVSLQGNLWDSMVELTKGAQQKGSDHMLWVMQLSSNLNSMGVSLPSVELTNILVSHICWENNVPITWKFLEKALILKIVPPMLVLTLLSQKVIPSRQSQPGPPST</sequence>